<dbReference type="STRING" id="8187.ENSLCAP00010044867"/>
<organism evidence="3 4">
    <name type="scientific">Lates calcarifer</name>
    <name type="common">Barramundi</name>
    <name type="synonym">Holocentrus calcarifer</name>
    <dbReference type="NCBI Taxonomy" id="8187"/>
    <lineage>
        <taxon>Eukaryota</taxon>
        <taxon>Metazoa</taxon>
        <taxon>Chordata</taxon>
        <taxon>Craniata</taxon>
        <taxon>Vertebrata</taxon>
        <taxon>Euteleostomi</taxon>
        <taxon>Actinopterygii</taxon>
        <taxon>Neopterygii</taxon>
        <taxon>Teleostei</taxon>
        <taxon>Neoteleostei</taxon>
        <taxon>Acanthomorphata</taxon>
        <taxon>Carangaria</taxon>
        <taxon>Carangaria incertae sedis</taxon>
        <taxon>Centropomidae</taxon>
        <taxon>Lates</taxon>
    </lineage>
</organism>
<evidence type="ECO:0000256" key="1">
    <source>
        <dbReference type="SAM" id="MobiDB-lite"/>
    </source>
</evidence>
<sequence>MMLWILCLLIGSMTCSPVNKCKKLYSKLVFTSQPIPPFPGHWGGSDVGSSSPLSDTASEVPASEDVVYAGPGSYSGSTNMAVADTGFYHSPAASEYGAVHAAPHTGSYGAPGGHYGGHYGFAAPQDEDLSAGSATDSAAEETPEPIFSDVSNLEPVYSYSSRSAYQQGRLRFAQTRYTPGEPVPPMPLSRRVSKTSRPSSPVKAPAKEVY</sequence>
<proteinExistence type="predicted"/>
<reference evidence="3" key="3">
    <citation type="submission" date="2025-09" db="UniProtKB">
        <authorList>
            <consortium name="Ensembl"/>
        </authorList>
    </citation>
    <scope>IDENTIFICATION</scope>
</reference>
<name>A0A4W6F428_LATCA</name>
<dbReference type="Ensembl" id="ENSLCAT00010045971.1">
    <property type="protein sequence ID" value="ENSLCAP00010044867.1"/>
    <property type="gene ID" value="ENSLCAG00010020858.1"/>
</dbReference>
<keyword evidence="2" id="KW-0732">Signal</keyword>
<feature type="region of interest" description="Disordered" evidence="1">
    <location>
        <begin position="172"/>
        <end position="210"/>
    </location>
</feature>
<feature type="chain" id="PRO_5021327810" evidence="2">
    <location>
        <begin position="18"/>
        <end position="210"/>
    </location>
</feature>
<protein>
    <submittedName>
        <fullName evidence="3">Uncharacterized protein</fullName>
    </submittedName>
</protein>
<reference evidence="4" key="1">
    <citation type="submission" date="2015-09" db="EMBL/GenBank/DDBJ databases">
        <authorList>
            <person name="Sai Rama Sridatta P."/>
        </authorList>
    </citation>
    <scope>NUCLEOTIDE SEQUENCE [LARGE SCALE GENOMIC DNA]</scope>
</reference>
<evidence type="ECO:0000313" key="3">
    <source>
        <dbReference type="Ensembl" id="ENSLCAP00010044867.1"/>
    </source>
</evidence>
<feature type="compositionally biased region" description="Polar residues" evidence="1">
    <location>
        <begin position="47"/>
        <end position="57"/>
    </location>
</feature>
<dbReference type="InterPro" id="IPR009803">
    <property type="entry name" value="DUF1373"/>
</dbReference>
<feature type="region of interest" description="Disordered" evidence="1">
    <location>
        <begin position="124"/>
        <end position="149"/>
    </location>
</feature>
<evidence type="ECO:0000256" key="2">
    <source>
        <dbReference type="SAM" id="SignalP"/>
    </source>
</evidence>
<dbReference type="GeneTree" id="ENSGT00500000045734"/>
<dbReference type="Proteomes" id="UP000314980">
    <property type="component" value="Unassembled WGS sequence"/>
</dbReference>
<feature type="signal peptide" evidence="2">
    <location>
        <begin position="1"/>
        <end position="17"/>
    </location>
</feature>
<reference evidence="3" key="2">
    <citation type="submission" date="2025-08" db="UniProtKB">
        <authorList>
            <consortium name="Ensembl"/>
        </authorList>
    </citation>
    <scope>IDENTIFICATION</scope>
</reference>
<keyword evidence="4" id="KW-1185">Reference proteome</keyword>
<evidence type="ECO:0000313" key="4">
    <source>
        <dbReference type="Proteomes" id="UP000314980"/>
    </source>
</evidence>
<dbReference type="Pfam" id="PF07117">
    <property type="entry name" value="DUF1373"/>
    <property type="match status" value="1"/>
</dbReference>
<accession>A0A4W6F428</accession>
<feature type="region of interest" description="Disordered" evidence="1">
    <location>
        <begin position="41"/>
        <end position="62"/>
    </location>
</feature>
<dbReference type="AlphaFoldDB" id="A0A4W6F428"/>
<dbReference type="InParanoid" id="A0A4W6F428"/>